<feature type="compositionally biased region" description="Basic and acidic residues" evidence="1">
    <location>
        <begin position="55"/>
        <end position="78"/>
    </location>
</feature>
<feature type="region of interest" description="Disordered" evidence="1">
    <location>
        <begin position="46"/>
        <end position="78"/>
    </location>
</feature>
<reference evidence="2" key="1">
    <citation type="journal article" date="2018" name="Genome Biol.">
        <title>SKESA: strategic k-mer extension for scrupulous assemblies.</title>
        <authorList>
            <person name="Souvorov A."/>
            <person name="Agarwala R."/>
            <person name="Lipman D.J."/>
        </authorList>
    </citation>
    <scope>NUCLEOTIDE SEQUENCE</scope>
    <source>
        <strain evidence="2">10-2196</strain>
    </source>
</reference>
<sequence>MSKKHPNKEVRDALRYAEEKGWIVEEATGHPFCTIKCGIAEHGRTHAMSVNSTPKDPETHAKQIRRMVDRCNPKSTKD</sequence>
<proteinExistence type="predicted"/>
<dbReference type="AlphaFoldDB" id="A0A752CDD8"/>
<organism evidence="2">
    <name type="scientific">Salmonella montevideo</name>
    <dbReference type="NCBI Taxonomy" id="115981"/>
    <lineage>
        <taxon>Bacteria</taxon>
        <taxon>Pseudomonadati</taxon>
        <taxon>Pseudomonadota</taxon>
        <taxon>Gammaproteobacteria</taxon>
        <taxon>Enterobacterales</taxon>
        <taxon>Enterobacteriaceae</taxon>
        <taxon>Salmonella</taxon>
    </lineage>
</organism>
<accession>A0A752CDD8</accession>
<evidence type="ECO:0000313" key="2">
    <source>
        <dbReference type="EMBL" id="HAF7388938.1"/>
    </source>
</evidence>
<gene>
    <name evidence="2" type="ORF">G9254_001428</name>
</gene>
<name>A0A752CDD8_SALMO</name>
<evidence type="ECO:0000256" key="1">
    <source>
        <dbReference type="SAM" id="MobiDB-lite"/>
    </source>
</evidence>
<reference evidence="2" key="2">
    <citation type="submission" date="2018-07" db="EMBL/GenBank/DDBJ databases">
        <authorList>
            <consortium name="NCBI Pathogen Detection Project"/>
        </authorList>
    </citation>
    <scope>NUCLEOTIDE SEQUENCE</scope>
    <source>
        <strain evidence="2">10-2196</strain>
    </source>
</reference>
<protein>
    <submittedName>
        <fullName evidence="2">Uncharacterized protein</fullName>
    </submittedName>
</protein>
<comment type="caution">
    <text evidence="2">The sequence shown here is derived from an EMBL/GenBank/DDBJ whole genome shotgun (WGS) entry which is preliminary data.</text>
</comment>
<dbReference type="EMBL" id="DAAWDQ010000011">
    <property type="protein sequence ID" value="HAF7388938.1"/>
    <property type="molecule type" value="Genomic_DNA"/>
</dbReference>